<feature type="region of interest" description="Disordered" evidence="1">
    <location>
        <begin position="1"/>
        <end position="23"/>
    </location>
</feature>
<gene>
    <name evidence="2" type="ORF">C5167_038063</name>
</gene>
<reference evidence="2 3" key="1">
    <citation type="journal article" date="2018" name="Science">
        <title>The opium poppy genome and morphinan production.</title>
        <authorList>
            <person name="Guo L."/>
            <person name="Winzer T."/>
            <person name="Yang X."/>
            <person name="Li Y."/>
            <person name="Ning Z."/>
            <person name="He Z."/>
            <person name="Teodor R."/>
            <person name="Lu Y."/>
            <person name="Bowser T.A."/>
            <person name="Graham I.A."/>
            <person name="Ye K."/>
        </authorList>
    </citation>
    <scope>NUCLEOTIDE SEQUENCE [LARGE SCALE GENOMIC DNA]</scope>
    <source>
        <strain evidence="3">cv. HN1</strain>
        <tissue evidence="2">Leaves</tissue>
    </source>
</reference>
<name>A0A4Y7ICK5_PAPSO</name>
<dbReference type="EMBL" id="CM010715">
    <property type="protein sequence ID" value="RZC45119.1"/>
    <property type="molecule type" value="Genomic_DNA"/>
</dbReference>
<evidence type="ECO:0000313" key="3">
    <source>
        <dbReference type="Proteomes" id="UP000316621"/>
    </source>
</evidence>
<proteinExistence type="predicted"/>
<evidence type="ECO:0000256" key="1">
    <source>
        <dbReference type="SAM" id="MobiDB-lite"/>
    </source>
</evidence>
<dbReference type="Gramene" id="RZC45119">
    <property type="protein sequence ID" value="RZC45119"/>
    <property type="gene ID" value="C5167_038063"/>
</dbReference>
<sequence length="132" mass="15280">MGNESNRDPPHEQTTSDRSNVMYGYAKRSPSDATIELRRKTFKMTQLPLLTKRRLKIRKTRDGGLPWLILFEHSKPCQTSVLSVTCRERIFGYSFTTTCSTPAAPKGTFKGVVVKKIWVFLRRAIFRIRTNR</sequence>
<protein>
    <submittedName>
        <fullName evidence="2">Uncharacterized protein</fullName>
    </submittedName>
</protein>
<feature type="compositionally biased region" description="Basic and acidic residues" evidence="1">
    <location>
        <begin position="1"/>
        <end position="15"/>
    </location>
</feature>
<keyword evidence="3" id="KW-1185">Reference proteome</keyword>
<organism evidence="2 3">
    <name type="scientific">Papaver somniferum</name>
    <name type="common">Opium poppy</name>
    <dbReference type="NCBI Taxonomy" id="3469"/>
    <lineage>
        <taxon>Eukaryota</taxon>
        <taxon>Viridiplantae</taxon>
        <taxon>Streptophyta</taxon>
        <taxon>Embryophyta</taxon>
        <taxon>Tracheophyta</taxon>
        <taxon>Spermatophyta</taxon>
        <taxon>Magnoliopsida</taxon>
        <taxon>Ranunculales</taxon>
        <taxon>Papaveraceae</taxon>
        <taxon>Papaveroideae</taxon>
        <taxon>Papaver</taxon>
    </lineage>
</organism>
<dbReference type="AlphaFoldDB" id="A0A4Y7ICK5"/>
<dbReference type="Proteomes" id="UP000316621">
    <property type="component" value="Chromosome 1"/>
</dbReference>
<accession>A0A4Y7ICK5</accession>
<evidence type="ECO:0000313" key="2">
    <source>
        <dbReference type="EMBL" id="RZC45119.1"/>
    </source>
</evidence>